<comment type="caution">
    <text evidence="2">The sequence shown here is derived from an EMBL/GenBank/DDBJ whole genome shotgun (WGS) entry which is preliminary data.</text>
</comment>
<organism evidence="2 3">
    <name type="scientific">Chondromyces apiculatus DSM 436</name>
    <dbReference type="NCBI Taxonomy" id="1192034"/>
    <lineage>
        <taxon>Bacteria</taxon>
        <taxon>Pseudomonadati</taxon>
        <taxon>Myxococcota</taxon>
        <taxon>Polyangia</taxon>
        <taxon>Polyangiales</taxon>
        <taxon>Polyangiaceae</taxon>
        <taxon>Chondromyces</taxon>
    </lineage>
</organism>
<dbReference type="AlphaFoldDB" id="A0A017SW14"/>
<reference evidence="2 3" key="1">
    <citation type="submission" date="2013-05" db="EMBL/GenBank/DDBJ databases">
        <title>Genome assembly of Chondromyces apiculatus DSM 436.</title>
        <authorList>
            <person name="Sharma G."/>
            <person name="Khatri I."/>
            <person name="Kaur C."/>
            <person name="Mayilraj S."/>
            <person name="Subramanian S."/>
        </authorList>
    </citation>
    <scope>NUCLEOTIDE SEQUENCE [LARGE SCALE GENOMIC DNA]</scope>
    <source>
        <strain evidence="2 3">DSM 436</strain>
    </source>
</reference>
<feature type="compositionally biased region" description="Basic and acidic residues" evidence="1">
    <location>
        <begin position="1"/>
        <end position="10"/>
    </location>
</feature>
<name>A0A017SW14_9BACT</name>
<protein>
    <submittedName>
        <fullName evidence="2">Uncharacterized protein</fullName>
    </submittedName>
</protein>
<evidence type="ECO:0000313" key="3">
    <source>
        <dbReference type="Proteomes" id="UP000019678"/>
    </source>
</evidence>
<dbReference type="EMBL" id="ASRX01000098">
    <property type="protein sequence ID" value="EYF00805.1"/>
    <property type="molecule type" value="Genomic_DNA"/>
</dbReference>
<accession>A0A017SW14</accession>
<keyword evidence="3" id="KW-1185">Reference proteome</keyword>
<feature type="region of interest" description="Disordered" evidence="1">
    <location>
        <begin position="1"/>
        <end position="21"/>
    </location>
</feature>
<proteinExistence type="predicted"/>
<sequence>MHLEPAEEPRPPLGWLGGAGRGSAWRALRRGGSAWRRPLFPSWCTDLRYAPPGTEDPVPPR</sequence>
<dbReference type="STRING" id="1192034.CAP_9024"/>
<dbReference type="Proteomes" id="UP000019678">
    <property type="component" value="Unassembled WGS sequence"/>
</dbReference>
<evidence type="ECO:0000313" key="2">
    <source>
        <dbReference type="EMBL" id="EYF00805.1"/>
    </source>
</evidence>
<gene>
    <name evidence="2" type="ORF">CAP_9024</name>
</gene>
<evidence type="ECO:0000256" key="1">
    <source>
        <dbReference type="SAM" id="MobiDB-lite"/>
    </source>
</evidence>